<dbReference type="RefSeq" id="WP_176688642.1">
    <property type="nucleotide sequence ID" value="NZ_CP048810.1"/>
</dbReference>
<dbReference type="Proteomes" id="UP000509545">
    <property type="component" value="Chromosome"/>
</dbReference>
<accession>A0A6N1CTS6</accession>
<reference evidence="1 2" key="1">
    <citation type="submission" date="2020-02" db="EMBL/GenBank/DDBJ databases">
        <authorList>
            <person name="Liang J."/>
        </authorList>
    </citation>
    <scope>NUCLEOTIDE SEQUENCE [LARGE SCALE GENOMIC DNA]</scope>
    <source>
        <strain evidence="1 2">L22-9</strain>
    </source>
</reference>
<dbReference type="EMBL" id="CP048810">
    <property type="protein sequence ID" value="QKS83021.1"/>
    <property type="molecule type" value="Genomic_DNA"/>
</dbReference>
<organism evidence="1 2">
    <name type="scientific">Pseudomonas bijieensis</name>
    <dbReference type="NCBI Taxonomy" id="2681983"/>
    <lineage>
        <taxon>Bacteria</taxon>
        <taxon>Pseudomonadati</taxon>
        <taxon>Pseudomonadota</taxon>
        <taxon>Gammaproteobacteria</taxon>
        <taxon>Pseudomonadales</taxon>
        <taxon>Pseudomonadaceae</taxon>
        <taxon>Pseudomonas</taxon>
    </lineage>
</organism>
<sequence length="231" mass="26536">MTAFIARPVHLLAGRSSTIADRRRDIEAMMGVEVFESAFNELRARFAGLTKDIYLVPREQMKEETDLLRLCGVEYDEKLYFNDQAADLATYRTSDAGGVTINFLRGGSGRSAVFINESCMPEGTREDLIWLWRYNSLHHELMHALDFNKQKNFNTSTRTMDLVGAEVFADQRTLLHLKSKMSNGFMKIALQQYAQNAQTMGKKVGIRTQIYQRLLTKIDQKTINYWATMEI</sequence>
<proteinExistence type="predicted"/>
<name>A0A6N1CTS6_9PSED</name>
<keyword evidence="2" id="KW-1185">Reference proteome</keyword>
<dbReference type="KEGG" id="pbz:GN234_14165"/>
<gene>
    <name evidence="1" type="ORF">GN234_14165</name>
</gene>
<protein>
    <submittedName>
        <fullName evidence="1">Uncharacterized protein</fullName>
    </submittedName>
</protein>
<dbReference type="AlphaFoldDB" id="A0A6N1CTS6"/>
<evidence type="ECO:0000313" key="2">
    <source>
        <dbReference type="Proteomes" id="UP000509545"/>
    </source>
</evidence>
<evidence type="ECO:0000313" key="1">
    <source>
        <dbReference type="EMBL" id="QKS83021.1"/>
    </source>
</evidence>